<evidence type="ECO:0000313" key="1">
    <source>
        <dbReference type="EMBL" id="CAG2062298.1"/>
    </source>
</evidence>
<accession>A0ABN7P380</accession>
<organism evidence="1 2">
    <name type="scientific">Timema podura</name>
    <name type="common">Walking stick</name>
    <dbReference type="NCBI Taxonomy" id="61482"/>
    <lineage>
        <taxon>Eukaryota</taxon>
        <taxon>Metazoa</taxon>
        <taxon>Ecdysozoa</taxon>
        <taxon>Arthropoda</taxon>
        <taxon>Hexapoda</taxon>
        <taxon>Insecta</taxon>
        <taxon>Pterygota</taxon>
        <taxon>Neoptera</taxon>
        <taxon>Polyneoptera</taxon>
        <taxon>Phasmatodea</taxon>
        <taxon>Timematodea</taxon>
        <taxon>Timematoidea</taxon>
        <taxon>Timematidae</taxon>
        <taxon>Timema</taxon>
    </lineage>
</organism>
<dbReference type="EMBL" id="CAJPIN010019552">
    <property type="protein sequence ID" value="CAG2062298.1"/>
    <property type="molecule type" value="Genomic_DNA"/>
</dbReference>
<sequence>MVPFQGRNSMKQYILGKPVKRDFRNVSSCNEVVQYKPLFIVVALSLPGNHEGEGVSAPLVRSLLCVKDENGSSYYVLCFLSAFSGFPGVQISGTAGEK</sequence>
<proteinExistence type="predicted"/>
<keyword evidence="2" id="KW-1185">Reference proteome</keyword>
<comment type="caution">
    <text evidence="1">The sequence shown here is derived from an EMBL/GenBank/DDBJ whole genome shotgun (WGS) entry which is preliminary data.</text>
</comment>
<name>A0ABN7P380_TIMPD</name>
<protein>
    <submittedName>
        <fullName evidence="1">Uncharacterized protein</fullName>
    </submittedName>
</protein>
<gene>
    <name evidence="1" type="ORF">TPAB3V08_LOCUS9249</name>
</gene>
<dbReference type="Proteomes" id="UP001153148">
    <property type="component" value="Unassembled WGS sequence"/>
</dbReference>
<evidence type="ECO:0000313" key="2">
    <source>
        <dbReference type="Proteomes" id="UP001153148"/>
    </source>
</evidence>
<reference evidence="1" key="1">
    <citation type="submission" date="2021-03" db="EMBL/GenBank/DDBJ databases">
        <authorList>
            <person name="Tran Van P."/>
        </authorList>
    </citation>
    <scope>NUCLEOTIDE SEQUENCE</scope>
</reference>